<dbReference type="AlphaFoldDB" id="A0A7R8ZRV9"/>
<protein>
    <submittedName>
        <fullName evidence="1">Uncharacterized protein</fullName>
    </submittedName>
</protein>
<proteinExistence type="predicted"/>
<gene>
    <name evidence="1" type="ORF">CTOB1V02_LOCUS11979</name>
</gene>
<dbReference type="EMBL" id="OB667911">
    <property type="protein sequence ID" value="CAD7234162.1"/>
    <property type="molecule type" value="Genomic_DNA"/>
</dbReference>
<accession>A0A7R8ZRV9</accession>
<reference evidence="1" key="1">
    <citation type="submission" date="2020-11" db="EMBL/GenBank/DDBJ databases">
        <authorList>
            <person name="Tran Van P."/>
        </authorList>
    </citation>
    <scope>NUCLEOTIDE SEQUENCE</scope>
</reference>
<name>A0A7R8ZRV9_9CRUS</name>
<evidence type="ECO:0000313" key="1">
    <source>
        <dbReference type="EMBL" id="CAD7234162.1"/>
    </source>
</evidence>
<organism evidence="1">
    <name type="scientific">Cyprideis torosa</name>
    <dbReference type="NCBI Taxonomy" id="163714"/>
    <lineage>
        <taxon>Eukaryota</taxon>
        <taxon>Metazoa</taxon>
        <taxon>Ecdysozoa</taxon>
        <taxon>Arthropoda</taxon>
        <taxon>Crustacea</taxon>
        <taxon>Oligostraca</taxon>
        <taxon>Ostracoda</taxon>
        <taxon>Podocopa</taxon>
        <taxon>Podocopida</taxon>
        <taxon>Cytherocopina</taxon>
        <taxon>Cytheroidea</taxon>
        <taxon>Cytherideidae</taxon>
        <taxon>Cyprideis</taxon>
    </lineage>
</organism>
<sequence>MASSESSTIVEKPQDNAQLKRAAKGTAAYAVGLVSVQFQASRFAVGKNTPYVILLPQAGFPLVPASPEPVVGLSVNELARFQEHLYLLTSNGTEGHVPVHCTDGLEFYSNSGPHSPVVRDVWWCPLLLIFLCSWQRVVLRIPEICLDNVSTSQRTRMTEFITPPGVLVESIAVSHPRSTSTSDPCCDLMLQSDVPNG</sequence>